<dbReference type="UniPathway" id="UPA00219"/>
<dbReference type="GO" id="GO:0008716">
    <property type="term" value="F:D-alanine-D-alanine ligase activity"/>
    <property type="evidence" value="ECO:0007669"/>
    <property type="project" value="UniProtKB-UniRule"/>
</dbReference>
<dbReference type="PROSITE" id="PS00844">
    <property type="entry name" value="DALA_DALA_LIGASE_2"/>
    <property type="match status" value="1"/>
</dbReference>
<accession>A0A5C4S2J8</accession>
<dbReference type="Pfam" id="PF01820">
    <property type="entry name" value="Dala_Dala_lig_N"/>
    <property type="match status" value="1"/>
</dbReference>
<feature type="binding site" evidence="15">
    <location>
        <begin position="195"/>
        <end position="196"/>
    </location>
    <ligand>
        <name>ATP</name>
        <dbReference type="ChEBI" id="CHEBI:30616"/>
    </ligand>
</feature>
<feature type="active site" evidence="14">
    <location>
        <position position="195"/>
    </location>
</feature>
<dbReference type="PANTHER" id="PTHR23132:SF25">
    <property type="entry name" value="D-ALANINE--D-ALANINE LIGASE A"/>
    <property type="match status" value="1"/>
</dbReference>
<evidence type="ECO:0000256" key="10">
    <source>
        <dbReference type="ARBA" id="ARBA00023211"/>
    </source>
</evidence>
<dbReference type="GO" id="GO:0009252">
    <property type="term" value="P:peptidoglycan biosynthetic process"/>
    <property type="evidence" value="ECO:0007669"/>
    <property type="project" value="UniProtKB-UniRule"/>
</dbReference>
<evidence type="ECO:0000313" key="20">
    <source>
        <dbReference type="Proteomes" id="UP000309544"/>
    </source>
</evidence>
<comment type="cofactor">
    <cofactor evidence="1">
        <name>Mn(2+)</name>
        <dbReference type="ChEBI" id="CHEBI:29035"/>
    </cofactor>
</comment>
<evidence type="ECO:0000256" key="9">
    <source>
        <dbReference type="ARBA" id="ARBA00022984"/>
    </source>
</evidence>
<dbReference type="NCBIfam" id="NF002528">
    <property type="entry name" value="PRK01966.1-4"/>
    <property type="match status" value="1"/>
</dbReference>
<evidence type="ECO:0000256" key="13">
    <source>
        <dbReference type="HAMAP-Rule" id="MF_00047"/>
    </source>
</evidence>
<evidence type="ECO:0000256" key="14">
    <source>
        <dbReference type="PIRSR" id="PIRSR039102-1"/>
    </source>
</evidence>
<keyword evidence="3 13" id="KW-0436">Ligase</keyword>
<dbReference type="EMBL" id="VDCI01000002">
    <property type="protein sequence ID" value="TNJ37352.1"/>
    <property type="molecule type" value="Genomic_DNA"/>
</dbReference>
<evidence type="ECO:0000256" key="11">
    <source>
        <dbReference type="ARBA" id="ARBA00023316"/>
    </source>
</evidence>
<comment type="function">
    <text evidence="13">Cell wall formation.</text>
</comment>
<dbReference type="Pfam" id="PF07478">
    <property type="entry name" value="Dala_Dala_lig_C"/>
    <property type="match status" value="1"/>
</dbReference>
<feature type="binding site" evidence="15">
    <location>
        <position position="142"/>
    </location>
    <ligand>
        <name>ATP</name>
        <dbReference type="ChEBI" id="CHEBI:30616"/>
    </ligand>
</feature>
<feature type="binding site" evidence="16">
    <location>
        <position position="321"/>
    </location>
    <ligand>
        <name>Mg(2+)</name>
        <dbReference type="ChEBI" id="CHEBI:18420"/>
        <label>2</label>
    </ligand>
</feature>
<evidence type="ECO:0000256" key="5">
    <source>
        <dbReference type="ARBA" id="ARBA00022741"/>
    </source>
</evidence>
<evidence type="ECO:0000256" key="6">
    <source>
        <dbReference type="ARBA" id="ARBA00022840"/>
    </source>
</evidence>
<dbReference type="PROSITE" id="PS00843">
    <property type="entry name" value="DALA_DALA_LIGASE_1"/>
    <property type="match status" value="1"/>
</dbReference>
<protein>
    <recommendedName>
        <fullName evidence="13">D-alanine--D-alanine ligase</fullName>
        <ecNumber evidence="13">6.3.2.4</ecNumber>
    </recommendedName>
    <alternativeName>
        <fullName evidence="13">D-Ala-D-Ala ligase</fullName>
    </alternativeName>
    <alternativeName>
        <fullName evidence="13">D-alanylalanine synthetase</fullName>
    </alternativeName>
</protein>
<dbReference type="GO" id="GO:0071555">
    <property type="term" value="P:cell wall organization"/>
    <property type="evidence" value="ECO:0007669"/>
    <property type="project" value="UniProtKB-KW"/>
</dbReference>
<keyword evidence="6 17" id="KW-0067">ATP-binding</keyword>
<evidence type="ECO:0000256" key="1">
    <source>
        <dbReference type="ARBA" id="ARBA00001936"/>
    </source>
</evidence>
<comment type="cofactor">
    <cofactor evidence="16">
        <name>Mg(2+)</name>
        <dbReference type="ChEBI" id="CHEBI:18420"/>
    </cofactor>
    <cofactor evidence="16">
        <name>Mn(2+)</name>
        <dbReference type="ChEBI" id="CHEBI:29035"/>
    </cofactor>
    <text evidence="16">Binds 2 magnesium or manganese ions per subunit.</text>
</comment>
<dbReference type="Gene3D" id="3.30.470.20">
    <property type="entry name" value="ATP-grasp fold, B domain"/>
    <property type="match status" value="1"/>
</dbReference>
<keyword evidence="20" id="KW-1185">Reference proteome</keyword>
<keyword evidence="11 13" id="KW-0961">Cell wall biogenesis/degradation</keyword>
<evidence type="ECO:0000256" key="4">
    <source>
        <dbReference type="ARBA" id="ARBA00022723"/>
    </source>
</evidence>
<dbReference type="InterPro" id="IPR013815">
    <property type="entry name" value="ATP_grasp_subdomain_1"/>
</dbReference>
<dbReference type="Proteomes" id="UP000309544">
    <property type="component" value="Unassembled WGS sequence"/>
</dbReference>
<dbReference type="Gene3D" id="3.40.50.20">
    <property type="match status" value="1"/>
</dbReference>
<reference evidence="19 20" key="1">
    <citation type="submission" date="2019-05" db="EMBL/GenBank/DDBJ databases">
        <title>Draft Whole-Genome sequence of the green sulfur bacterium Prosthecochloris vibrioformis DSM 260.</title>
        <authorList>
            <person name="Meyer T.E."/>
            <person name="Kyndt J.A."/>
        </authorList>
    </citation>
    <scope>NUCLEOTIDE SEQUENCE [LARGE SCALE GENOMIC DNA]</scope>
    <source>
        <strain evidence="19 20">DSM 260</strain>
    </source>
</reference>
<keyword evidence="4 16" id="KW-0479">Metal-binding</keyword>
<feature type="binding site" evidence="15">
    <location>
        <begin position="318"/>
        <end position="319"/>
    </location>
    <ligand>
        <name>ATP</name>
        <dbReference type="ChEBI" id="CHEBI:30616"/>
    </ligand>
</feature>
<dbReference type="FunFam" id="3.30.470.20:FF:000008">
    <property type="entry name" value="D-alanine--D-alanine ligase"/>
    <property type="match status" value="1"/>
</dbReference>
<dbReference type="InterPro" id="IPR000291">
    <property type="entry name" value="D-Ala_lig_Van_CS"/>
</dbReference>
<feature type="binding site" evidence="16">
    <location>
        <position position="305"/>
    </location>
    <ligand>
        <name>Mg(2+)</name>
        <dbReference type="ChEBI" id="CHEBI:18420"/>
        <label>1</label>
    </ligand>
</feature>
<comment type="caution">
    <text evidence="19">The sequence shown here is derived from an EMBL/GenBank/DDBJ whole genome shotgun (WGS) entry which is preliminary data.</text>
</comment>
<keyword evidence="8 13" id="KW-0133">Cell shape</keyword>
<dbReference type="GO" id="GO:0008360">
    <property type="term" value="P:regulation of cell shape"/>
    <property type="evidence" value="ECO:0007669"/>
    <property type="project" value="UniProtKB-KW"/>
</dbReference>
<feature type="binding site" evidence="16">
    <location>
        <position position="319"/>
    </location>
    <ligand>
        <name>Mg(2+)</name>
        <dbReference type="ChEBI" id="CHEBI:18420"/>
        <label>2</label>
    </ligand>
</feature>
<keyword evidence="5 15" id="KW-0547">Nucleotide-binding</keyword>
<evidence type="ECO:0000256" key="17">
    <source>
        <dbReference type="PROSITE-ProRule" id="PRU00409"/>
    </source>
</evidence>
<keyword evidence="9 13" id="KW-0573">Peptidoglycan synthesis</keyword>
<feature type="binding site" evidence="15">
    <location>
        <begin position="225"/>
        <end position="232"/>
    </location>
    <ligand>
        <name>ATP</name>
        <dbReference type="ChEBI" id="CHEBI:30616"/>
    </ligand>
</feature>
<evidence type="ECO:0000313" key="19">
    <source>
        <dbReference type="EMBL" id="TNJ37352.1"/>
    </source>
</evidence>
<proteinExistence type="inferred from homology"/>
<comment type="subcellular location">
    <subcellularLocation>
        <location evidence="13">Cytoplasm</location>
    </subcellularLocation>
</comment>
<dbReference type="NCBIfam" id="NF002378">
    <property type="entry name" value="PRK01372.1"/>
    <property type="match status" value="1"/>
</dbReference>
<dbReference type="SUPFAM" id="SSF52440">
    <property type="entry name" value="PreATP-grasp domain"/>
    <property type="match status" value="1"/>
</dbReference>
<sequence length="359" mass="39854">MQNIRTALIFGGNSPEHEISIVSAGAVASAIDRSKRELVPLYVSHDGRWYGGATAMDILSLEMSELLKHEPLDVIRQQLDARCSAGGEDLFGFDFRQERIDVAFPVIHGSYGEDGRLQGLLDMFAIPYVGCGVEAAALTMDKAATKVMAMHAGIAVADFFSCWRHEYLEDPGRIEHMAMERFRFPFFVKPAHLGSSVGITKVHGRKELCQALEEAFMLDNRVLCEEMIEGREIEVAVLGNDEPYAALPGEIEPGGDFYDFRDKYVKSHAQFFIPARVDGEVLEAIRGEALKTYRVLGCRGMSRIDFFVNSVSNLVVLNEVNTIPGFTPISMFPKMMAASGMDFPELVEKLLSLALEKKD</sequence>
<evidence type="ECO:0000256" key="16">
    <source>
        <dbReference type="PIRSR" id="PIRSR039102-3"/>
    </source>
</evidence>
<dbReference type="PIRSF" id="PIRSF039102">
    <property type="entry name" value="Ddl/VanB"/>
    <property type="match status" value="1"/>
</dbReference>
<keyword evidence="7 16" id="KW-0460">Magnesium</keyword>
<dbReference type="Gene3D" id="3.30.1490.20">
    <property type="entry name" value="ATP-grasp fold, A domain"/>
    <property type="match status" value="1"/>
</dbReference>
<dbReference type="PROSITE" id="PS50975">
    <property type="entry name" value="ATP_GRASP"/>
    <property type="match status" value="1"/>
</dbReference>
<feature type="active site" evidence="14">
    <location>
        <position position="16"/>
    </location>
</feature>
<evidence type="ECO:0000256" key="3">
    <source>
        <dbReference type="ARBA" id="ARBA00022598"/>
    </source>
</evidence>
<feature type="domain" description="ATP-grasp" evidence="18">
    <location>
        <begin position="146"/>
        <end position="352"/>
    </location>
</feature>
<evidence type="ECO:0000256" key="15">
    <source>
        <dbReference type="PIRSR" id="PIRSR039102-2"/>
    </source>
</evidence>
<dbReference type="HAMAP" id="MF_00047">
    <property type="entry name" value="Dala_Dala_lig"/>
    <property type="match status" value="1"/>
</dbReference>
<dbReference type="InterPro" id="IPR016185">
    <property type="entry name" value="PreATP-grasp_dom_sf"/>
</dbReference>
<dbReference type="InterPro" id="IPR011127">
    <property type="entry name" value="Dala_Dala_lig_N"/>
</dbReference>
<dbReference type="NCBIfam" id="TIGR01205">
    <property type="entry name" value="D_ala_D_alaTIGR"/>
    <property type="match status" value="1"/>
</dbReference>
<dbReference type="SUPFAM" id="SSF56059">
    <property type="entry name" value="Glutathione synthetase ATP-binding domain-like"/>
    <property type="match status" value="1"/>
</dbReference>
<dbReference type="GO" id="GO:0005829">
    <property type="term" value="C:cytosol"/>
    <property type="evidence" value="ECO:0007669"/>
    <property type="project" value="TreeGrafter"/>
</dbReference>
<dbReference type="InterPro" id="IPR011095">
    <property type="entry name" value="Dala_Dala_lig_C"/>
</dbReference>
<comment type="similarity">
    <text evidence="2 13">Belongs to the D-alanine--D-alanine ligase family.</text>
</comment>
<dbReference type="AlphaFoldDB" id="A0A5C4S2J8"/>
<gene>
    <name evidence="13" type="primary">ddl</name>
    <name evidence="19" type="ORF">FGF68_03810</name>
</gene>
<dbReference type="GO" id="GO:0046872">
    <property type="term" value="F:metal ion binding"/>
    <property type="evidence" value="ECO:0007669"/>
    <property type="project" value="UniProtKB-KW"/>
</dbReference>
<keyword evidence="13" id="KW-0963">Cytoplasm</keyword>
<dbReference type="PANTHER" id="PTHR23132">
    <property type="entry name" value="D-ALANINE--D-ALANINE LIGASE"/>
    <property type="match status" value="1"/>
</dbReference>
<organism evidence="19 20">
    <name type="scientific">Prosthecochloris vibrioformis</name>
    <name type="common">Chlorobium vibrioforme</name>
    <dbReference type="NCBI Taxonomy" id="1098"/>
    <lineage>
        <taxon>Bacteria</taxon>
        <taxon>Pseudomonadati</taxon>
        <taxon>Chlorobiota</taxon>
        <taxon>Chlorobiia</taxon>
        <taxon>Chlorobiales</taxon>
        <taxon>Chlorobiaceae</taxon>
        <taxon>Prosthecochloris</taxon>
    </lineage>
</organism>
<dbReference type="RefSeq" id="WP_139626300.1">
    <property type="nucleotide sequence ID" value="NZ_VDCI01000002.1"/>
</dbReference>
<feature type="binding site" evidence="15">
    <location>
        <begin position="187"/>
        <end position="189"/>
    </location>
    <ligand>
        <name>ATP</name>
        <dbReference type="ChEBI" id="CHEBI:30616"/>
    </ligand>
</feature>
<evidence type="ECO:0000259" key="18">
    <source>
        <dbReference type="PROSITE" id="PS50975"/>
    </source>
</evidence>
<comment type="catalytic activity">
    <reaction evidence="12 13">
        <text>2 D-alanine + ATP = D-alanyl-D-alanine + ADP + phosphate + H(+)</text>
        <dbReference type="Rhea" id="RHEA:11224"/>
        <dbReference type="ChEBI" id="CHEBI:15378"/>
        <dbReference type="ChEBI" id="CHEBI:30616"/>
        <dbReference type="ChEBI" id="CHEBI:43474"/>
        <dbReference type="ChEBI" id="CHEBI:57416"/>
        <dbReference type="ChEBI" id="CHEBI:57822"/>
        <dbReference type="ChEBI" id="CHEBI:456216"/>
        <dbReference type="EC" id="6.3.2.4"/>
    </reaction>
</comment>
<dbReference type="GO" id="GO:0005524">
    <property type="term" value="F:ATP binding"/>
    <property type="evidence" value="ECO:0007669"/>
    <property type="project" value="UniProtKB-UniRule"/>
</dbReference>
<evidence type="ECO:0000256" key="7">
    <source>
        <dbReference type="ARBA" id="ARBA00022842"/>
    </source>
</evidence>
<keyword evidence="10 16" id="KW-0464">Manganese</keyword>
<feature type="active site" evidence="14">
    <location>
        <position position="330"/>
    </location>
</feature>
<comment type="pathway">
    <text evidence="13">Cell wall biogenesis; peptidoglycan biosynthesis.</text>
</comment>
<evidence type="ECO:0000256" key="8">
    <source>
        <dbReference type="ARBA" id="ARBA00022960"/>
    </source>
</evidence>
<name>A0A5C4S2J8_PROVB</name>
<evidence type="ECO:0000256" key="12">
    <source>
        <dbReference type="ARBA" id="ARBA00047614"/>
    </source>
</evidence>
<dbReference type="InterPro" id="IPR011761">
    <property type="entry name" value="ATP-grasp"/>
</dbReference>
<dbReference type="EC" id="6.3.2.4" evidence="13"/>
<evidence type="ECO:0000256" key="2">
    <source>
        <dbReference type="ARBA" id="ARBA00010871"/>
    </source>
</evidence>
<dbReference type="InterPro" id="IPR005905">
    <property type="entry name" value="D_ala_D_ala"/>
</dbReference>
<feature type="binding site" evidence="16">
    <location>
        <position position="319"/>
    </location>
    <ligand>
        <name>Mg(2+)</name>
        <dbReference type="ChEBI" id="CHEBI:18420"/>
        <label>1</label>
    </ligand>
</feature>